<evidence type="ECO:0000313" key="7">
    <source>
        <dbReference type="Proteomes" id="UP000779574"/>
    </source>
</evidence>
<dbReference type="Pfam" id="PF08690">
    <property type="entry name" value="GET2"/>
    <property type="match status" value="1"/>
</dbReference>
<dbReference type="InterPro" id="IPR028143">
    <property type="entry name" value="Get2/sif1"/>
</dbReference>
<dbReference type="PANTHER" id="PTHR28263">
    <property type="entry name" value="GOLGI TO ER TRAFFIC PROTEIN 2"/>
    <property type="match status" value="1"/>
</dbReference>
<evidence type="ECO:0008006" key="8">
    <source>
        <dbReference type="Google" id="ProtNLM"/>
    </source>
</evidence>
<dbReference type="EMBL" id="JAHFXF010000547">
    <property type="protein sequence ID" value="KAG9685863.1"/>
    <property type="molecule type" value="Genomic_DNA"/>
</dbReference>
<feature type="compositionally biased region" description="Low complexity" evidence="4">
    <location>
        <begin position="93"/>
        <end position="112"/>
    </location>
</feature>
<feature type="non-terminal residue" evidence="6">
    <location>
        <position position="1"/>
    </location>
</feature>
<keyword evidence="2 5" id="KW-1133">Transmembrane helix</keyword>
<evidence type="ECO:0000256" key="2">
    <source>
        <dbReference type="ARBA" id="ARBA00022989"/>
    </source>
</evidence>
<dbReference type="AlphaFoldDB" id="A0A9P8ED36"/>
<keyword evidence="1 5" id="KW-0812">Transmembrane</keyword>
<feature type="compositionally biased region" description="Low complexity" evidence="4">
    <location>
        <begin position="53"/>
        <end position="71"/>
    </location>
</feature>
<name>A0A9P8ED36_AURME</name>
<evidence type="ECO:0000256" key="5">
    <source>
        <dbReference type="SAM" id="Phobius"/>
    </source>
</evidence>
<gene>
    <name evidence="6" type="ORF">KCU76_g11414</name>
</gene>
<protein>
    <recommendedName>
        <fullName evidence="8">Sad1 interacting factor 1</fullName>
    </recommendedName>
</protein>
<sequence length="296" mass="32409">MSDVDTESPAQRSARLRREKRNAKIQAEGSDRLARITQLSGRPAPAPEEPSMKQTPTKPAQATPTRTPQPASVEDPDEVDISEHYWTPTPSDQTQLARLQQQQQQSPFARPGQQDEDPMLKMMQSLLSGDPSAAGGIPDSAMDDLPPMLKAMMQGQRATQQQASPPTGSTYLWRIVHAVFALALGIYIAASGTFNGSKLSRSTSLQESDFGPRLFYIFATAEVVLQSSRYFMEKGRLQGSGWLATIANSGLVPQPYSNYISMLGRYAVIWQTVVADAMVIVFVLGCLAWWNGMATA</sequence>
<feature type="transmembrane region" description="Helical" evidence="5">
    <location>
        <begin position="171"/>
        <end position="194"/>
    </location>
</feature>
<keyword evidence="3 5" id="KW-0472">Membrane</keyword>
<proteinExistence type="predicted"/>
<reference evidence="6" key="2">
    <citation type="submission" date="2021-08" db="EMBL/GenBank/DDBJ databases">
        <authorList>
            <person name="Gostincar C."/>
            <person name="Sun X."/>
            <person name="Song Z."/>
            <person name="Gunde-Cimerman N."/>
        </authorList>
    </citation>
    <scope>NUCLEOTIDE SEQUENCE</scope>
    <source>
        <strain evidence="6">EXF-9911</strain>
    </source>
</reference>
<dbReference type="Proteomes" id="UP000779574">
    <property type="component" value="Unassembled WGS sequence"/>
</dbReference>
<dbReference type="GO" id="GO:0006890">
    <property type="term" value="P:retrograde vesicle-mediated transport, Golgi to endoplasmic reticulum"/>
    <property type="evidence" value="ECO:0007669"/>
    <property type="project" value="TreeGrafter"/>
</dbReference>
<organism evidence="6 7">
    <name type="scientific">Aureobasidium melanogenum</name>
    <name type="common">Aureobasidium pullulans var. melanogenum</name>
    <dbReference type="NCBI Taxonomy" id="46634"/>
    <lineage>
        <taxon>Eukaryota</taxon>
        <taxon>Fungi</taxon>
        <taxon>Dikarya</taxon>
        <taxon>Ascomycota</taxon>
        <taxon>Pezizomycotina</taxon>
        <taxon>Dothideomycetes</taxon>
        <taxon>Dothideomycetidae</taxon>
        <taxon>Dothideales</taxon>
        <taxon>Saccotheciaceae</taxon>
        <taxon>Aureobasidium</taxon>
    </lineage>
</organism>
<accession>A0A9P8ED36</accession>
<evidence type="ECO:0000256" key="1">
    <source>
        <dbReference type="ARBA" id="ARBA00022692"/>
    </source>
</evidence>
<reference evidence="6" key="1">
    <citation type="journal article" date="2021" name="J Fungi (Basel)">
        <title>Virulence traits and population genomics of the black yeast Aureobasidium melanogenum.</title>
        <authorList>
            <person name="Cernosa A."/>
            <person name="Sun X."/>
            <person name="Gostincar C."/>
            <person name="Fang C."/>
            <person name="Gunde-Cimerman N."/>
            <person name="Song Z."/>
        </authorList>
    </citation>
    <scope>NUCLEOTIDE SEQUENCE</scope>
    <source>
        <strain evidence="6">EXF-9911</strain>
    </source>
</reference>
<evidence type="ECO:0000256" key="3">
    <source>
        <dbReference type="ARBA" id="ARBA00023136"/>
    </source>
</evidence>
<evidence type="ECO:0000256" key="4">
    <source>
        <dbReference type="SAM" id="MobiDB-lite"/>
    </source>
</evidence>
<evidence type="ECO:0000313" key="6">
    <source>
        <dbReference type="EMBL" id="KAG9685863.1"/>
    </source>
</evidence>
<feature type="transmembrane region" description="Helical" evidence="5">
    <location>
        <begin position="268"/>
        <end position="290"/>
    </location>
</feature>
<comment type="caution">
    <text evidence="6">The sequence shown here is derived from an EMBL/GenBank/DDBJ whole genome shotgun (WGS) entry which is preliminary data.</text>
</comment>
<feature type="region of interest" description="Disordered" evidence="4">
    <location>
        <begin position="1"/>
        <end position="115"/>
    </location>
</feature>
<dbReference type="PANTHER" id="PTHR28263:SF1">
    <property type="entry name" value="GOLGI TO ER TRAFFIC PROTEIN 2"/>
    <property type="match status" value="1"/>
</dbReference>
<dbReference type="OrthoDB" id="5393181at2759"/>
<feature type="compositionally biased region" description="Basic residues" evidence="4">
    <location>
        <begin position="14"/>
        <end position="23"/>
    </location>
</feature>